<dbReference type="EnsemblMetazoa" id="ENSAATROPT015277">
    <property type="protein sequence ID" value="ENSAATROPP013720"/>
    <property type="gene ID" value="ENSAATROPG012438"/>
</dbReference>
<reference evidence="1" key="1">
    <citation type="submission" date="2024-04" db="UniProtKB">
        <authorList>
            <consortium name="EnsemblMetazoa"/>
        </authorList>
    </citation>
    <scope>IDENTIFICATION</scope>
    <source>
        <strain evidence="1">EBRO</strain>
    </source>
</reference>
<protein>
    <submittedName>
        <fullName evidence="1">Uncharacterized protein</fullName>
    </submittedName>
</protein>
<evidence type="ECO:0000313" key="2">
    <source>
        <dbReference type="Proteomes" id="UP000075880"/>
    </source>
</evidence>
<dbReference type="AlphaFoldDB" id="A0AAG5DRY9"/>
<name>A0AAG5DRY9_ANOAO</name>
<dbReference type="Proteomes" id="UP000075880">
    <property type="component" value="Unassembled WGS sequence"/>
</dbReference>
<sequence length="56" mass="6251">SVWLQQFLHKHRPLQIIVGLCSSFGGNDPANGSRLNLVSKHSDLKTLQPYNTSLHP</sequence>
<evidence type="ECO:0000313" key="1">
    <source>
        <dbReference type="EnsemblMetazoa" id="ENSAATROPP013720"/>
    </source>
</evidence>
<proteinExistence type="predicted"/>
<accession>A0AAG5DRY9</accession>
<organism evidence="1 2">
    <name type="scientific">Anopheles atroparvus</name>
    <name type="common">European mosquito</name>
    <dbReference type="NCBI Taxonomy" id="41427"/>
    <lineage>
        <taxon>Eukaryota</taxon>
        <taxon>Metazoa</taxon>
        <taxon>Ecdysozoa</taxon>
        <taxon>Arthropoda</taxon>
        <taxon>Hexapoda</taxon>
        <taxon>Insecta</taxon>
        <taxon>Pterygota</taxon>
        <taxon>Neoptera</taxon>
        <taxon>Endopterygota</taxon>
        <taxon>Diptera</taxon>
        <taxon>Nematocera</taxon>
        <taxon>Culicoidea</taxon>
        <taxon>Culicidae</taxon>
        <taxon>Anophelinae</taxon>
        <taxon>Anopheles</taxon>
    </lineage>
</organism>
<keyword evidence="2" id="KW-1185">Reference proteome</keyword>